<sequence length="150" mass="17630">MRHEFTPQDYLFPQAYKYRFELFAVDEKKDSQLDCGVLEEPDIQGIIDTGYPKHPEWKRLRPEEVKICSGLDGDHSHERCLADFPTKVFVGGNVYFYKQTVDGDMTKALTEMRAYKRMQISGINNTTQKEQEQEDYQDYHNGHSKGQQRK</sequence>
<dbReference type="RefSeq" id="XP_022397047.1">
    <property type="nucleotide sequence ID" value="XM_022550318.1"/>
</dbReference>
<dbReference type="VEuPathDB" id="FungiDB:ASPGLDRAFT_85144"/>
<keyword evidence="3" id="KW-1185">Reference proteome</keyword>
<reference evidence="3" key="1">
    <citation type="journal article" date="2017" name="Genome Biol.">
        <title>Comparative genomics reveals high biological diversity and specific adaptations in the industrially and medically important fungal genus Aspergillus.</title>
        <authorList>
            <person name="de Vries R.P."/>
            <person name="Riley R."/>
            <person name="Wiebenga A."/>
            <person name="Aguilar-Osorio G."/>
            <person name="Amillis S."/>
            <person name="Uchima C.A."/>
            <person name="Anderluh G."/>
            <person name="Asadollahi M."/>
            <person name="Askin M."/>
            <person name="Barry K."/>
            <person name="Battaglia E."/>
            <person name="Bayram O."/>
            <person name="Benocci T."/>
            <person name="Braus-Stromeyer S.A."/>
            <person name="Caldana C."/>
            <person name="Canovas D."/>
            <person name="Cerqueira G.C."/>
            <person name="Chen F."/>
            <person name="Chen W."/>
            <person name="Choi C."/>
            <person name="Clum A."/>
            <person name="Dos Santos R.A."/>
            <person name="Damasio A.R."/>
            <person name="Diallinas G."/>
            <person name="Emri T."/>
            <person name="Fekete E."/>
            <person name="Flipphi M."/>
            <person name="Freyberg S."/>
            <person name="Gallo A."/>
            <person name="Gournas C."/>
            <person name="Habgood R."/>
            <person name="Hainaut M."/>
            <person name="Harispe M.L."/>
            <person name="Henrissat B."/>
            <person name="Hilden K.S."/>
            <person name="Hope R."/>
            <person name="Hossain A."/>
            <person name="Karabika E."/>
            <person name="Karaffa L."/>
            <person name="Karanyi Z."/>
            <person name="Krasevec N."/>
            <person name="Kuo A."/>
            <person name="Kusch H."/>
            <person name="LaButti K."/>
            <person name="Lagendijk E.L."/>
            <person name="Lapidus A."/>
            <person name="Levasseur A."/>
            <person name="Lindquist E."/>
            <person name="Lipzen A."/>
            <person name="Logrieco A.F."/>
            <person name="MacCabe A."/>
            <person name="Maekelae M.R."/>
            <person name="Malavazi I."/>
            <person name="Melin P."/>
            <person name="Meyer V."/>
            <person name="Mielnichuk N."/>
            <person name="Miskei M."/>
            <person name="Molnar A.P."/>
            <person name="Mule G."/>
            <person name="Ngan C.Y."/>
            <person name="Orejas M."/>
            <person name="Orosz E."/>
            <person name="Ouedraogo J.P."/>
            <person name="Overkamp K.M."/>
            <person name="Park H.-S."/>
            <person name="Perrone G."/>
            <person name="Piumi F."/>
            <person name="Punt P.J."/>
            <person name="Ram A.F."/>
            <person name="Ramon A."/>
            <person name="Rauscher S."/>
            <person name="Record E."/>
            <person name="Riano-Pachon D.M."/>
            <person name="Robert V."/>
            <person name="Roehrig J."/>
            <person name="Ruller R."/>
            <person name="Salamov A."/>
            <person name="Salih N.S."/>
            <person name="Samson R.A."/>
            <person name="Sandor E."/>
            <person name="Sanguinetti M."/>
            <person name="Schuetze T."/>
            <person name="Sepcic K."/>
            <person name="Shelest E."/>
            <person name="Sherlock G."/>
            <person name="Sophianopoulou V."/>
            <person name="Squina F.M."/>
            <person name="Sun H."/>
            <person name="Susca A."/>
            <person name="Todd R.B."/>
            <person name="Tsang A."/>
            <person name="Unkles S.E."/>
            <person name="van de Wiele N."/>
            <person name="van Rossen-Uffink D."/>
            <person name="Oliveira J.V."/>
            <person name="Vesth T.C."/>
            <person name="Visser J."/>
            <person name="Yu J.-H."/>
            <person name="Zhou M."/>
            <person name="Andersen M.R."/>
            <person name="Archer D.B."/>
            <person name="Baker S.E."/>
            <person name="Benoit I."/>
            <person name="Brakhage A.A."/>
            <person name="Braus G.H."/>
            <person name="Fischer R."/>
            <person name="Frisvad J.C."/>
            <person name="Goldman G.H."/>
            <person name="Houbraken J."/>
            <person name="Oakley B."/>
            <person name="Pocsi I."/>
            <person name="Scazzocchio C."/>
            <person name="Seiboth B."/>
            <person name="vanKuyk P.A."/>
            <person name="Wortman J."/>
            <person name="Dyer P.S."/>
            <person name="Grigoriev I.V."/>
        </authorList>
    </citation>
    <scope>NUCLEOTIDE SEQUENCE [LARGE SCALE GENOMIC DNA]</scope>
    <source>
        <strain evidence="3">CBS 516.65</strain>
    </source>
</reference>
<dbReference type="STRING" id="1160497.A0A1L9V8Z3"/>
<feature type="region of interest" description="Disordered" evidence="1">
    <location>
        <begin position="123"/>
        <end position="150"/>
    </location>
</feature>
<dbReference type="GeneID" id="34466578"/>
<evidence type="ECO:0000256" key="1">
    <source>
        <dbReference type="SAM" id="MobiDB-lite"/>
    </source>
</evidence>
<dbReference type="Proteomes" id="UP000184300">
    <property type="component" value="Unassembled WGS sequence"/>
</dbReference>
<protein>
    <submittedName>
        <fullName evidence="2">Uncharacterized protein</fullName>
    </submittedName>
</protein>
<name>A0A1L9V8Z3_ASPGL</name>
<dbReference type="EMBL" id="KV878911">
    <property type="protein sequence ID" value="OJJ80349.1"/>
    <property type="molecule type" value="Genomic_DNA"/>
</dbReference>
<gene>
    <name evidence="2" type="ORF">ASPGLDRAFT_85144</name>
</gene>
<evidence type="ECO:0000313" key="3">
    <source>
        <dbReference type="Proteomes" id="UP000184300"/>
    </source>
</evidence>
<dbReference type="AlphaFoldDB" id="A0A1L9V8Z3"/>
<evidence type="ECO:0000313" key="2">
    <source>
        <dbReference type="EMBL" id="OJJ80349.1"/>
    </source>
</evidence>
<accession>A0A1L9V8Z3</accession>
<proteinExistence type="predicted"/>
<organism evidence="2 3">
    <name type="scientific">Aspergillus glaucus CBS 516.65</name>
    <dbReference type="NCBI Taxonomy" id="1160497"/>
    <lineage>
        <taxon>Eukaryota</taxon>
        <taxon>Fungi</taxon>
        <taxon>Dikarya</taxon>
        <taxon>Ascomycota</taxon>
        <taxon>Pezizomycotina</taxon>
        <taxon>Eurotiomycetes</taxon>
        <taxon>Eurotiomycetidae</taxon>
        <taxon>Eurotiales</taxon>
        <taxon>Aspergillaceae</taxon>
        <taxon>Aspergillus</taxon>
        <taxon>Aspergillus subgen. Aspergillus</taxon>
    </lineage>
</organism>